<sequence length="80" mass="9261">DGEIDLLLSFFGDTDRRRGDPFPPFPRTGERRLRDRAEDADDDVAELVELPLLELADELDDDELFDRDLRTMAAKKLKKN</sequence>
<proteinExistence type="predicted"/>
<reference evidence="2" key="1">
    <citation type="submission" date="2022-11" db="UniProtKB">
        <authorList>
            <consortium name="WormBaseParasite"/>
        </authorList>
    </citation>
    <scope>IDENTIFICATION</scope>
</reference>
<organism evidence="1 2">
    <name type="scientific">Panagrolaimus sp. ES5</name>
    <dbReference type="NCBI Taxonomy" id="591445"/>
    <lineage>
        <taxon>Eukaryota</taxon>
        <taxon>Metazoa</taxon>
        <taxon>Ecdysozoa</taxon>
        <taxon>Nematoda</taxon>
        <taxon>Chromadorea</taxon>
        <taxon>Rhabditida</taxon>
        <taxon>Tylenchina</taxon>
        <taxon>Panagrolaimomorpha</taxon>
        <taxon>Panagrolaimoidea</taxon>
        <taxon>Panagrolaimidae</taxon>
        <taxon>Panagrolaimus</taxon>
    </lineage>
</organism>
<accession>A0AC34GDQ0</accession>
<protein>
    <submittedName>
        <fullName evidence="2">Uncharacterized protein</fullName>
    </submittedName>
</protein>
<evidence type="ECO:0000313" key="1">
    <source>
        <dbReference type="Proteomes" id="UP000887579"/>
    </source>
</evidence>
<dbReference type="WBParaSite" id="ES5_v2.g27895.t1">
    <property type="protein sequence ID" value="ES5_v2.g27895.t1"/>
    <property type="gene ID" value="ES5_v2.g27895"/>
</dbReference>
<dbReference type="Proteomes" id="UP000887579">
    <property type="component" value="Unplaced"/>
</dbReference>
<name>A0AC34GDQ0_9BILA</name>
<evidence type="ECO:0000313" key="2">
    <source>
        <dbReference type="WBParaSite" id="ES5_v2.g27895.t1"/>
    </source>
</evidence>